<feature type="compositionally biased region" description="Low complexity" evidence="1">
    <location>
        <begin position="1"/>
        <end position="13"/>
    </location>
</feature>
<keyword evidence="3" id="KW-1185">Reference proteome</keyword>
<gene>
    <name evidence="2" type="ORF">E3P99_00373</name>
</gene>
<dbReference type="InterPro" id="IPR012471">
    <property type="entry name" value="DUF1690"/>
</dbReference>
<organism evidence="2 3">
    <name type="scientific">Wallemia hederae</name>
    <dbReference type="NCBI Taxonomy" id="1540922"/>
    <lineage>
        <taxon>Eukaryota</taxon>
        <taxon>Fungi</taxon>
        <taxon>Dikarya</taxon>
        <taxon>Basidiomycota</taxon>
        <taxon>Wallemiomycotina</taxon>
        <taxon>Wallemiomycetes</taxon>
        <taxon>Wallemiales</taxon>
        <taxon>Wallemiaceae</taxon>
        <taxon>Wallemia</taxon>
    </lineage>
</organism>
<sequence length="169" mass="19391">MGNQSSTQQQQQQFNASETTPIHFSNSLINDLSDQLKSDTQQPDQITIDEQIRNRIHKELKRLRDEEHSVRLQIENALAQDNAEKSKSKDNSILSSDSVKRSIDDIKQKIDRHHDKKDINKLPAIKSTQNELVKCFKDNQDTPLNCYIQTESFKQAVADAEKTMIASLK</sequence>
<accession>A0A4T0G0Q6</accession>
<dbReference type="AlphaFoldDB" id="A0A4T0G0Q6"/>
<evidence type="ECO:0000256" key="1">
    <source>
        <dbReference type="SAM" id="MobiDB-lite"/>
    </source>
</evidence>
<comment type="caution">
    <text evidence="2">The sequence shown here is derived from an EMBL/GenBank/DDBJ whole genome shotgun (WGS) entry which is preliminary data.</text>
</comment>
<feature type="region of interest" description="Disordered" evidence="1">
    <location>
        <begin position="1"/>
        <end position="45"/>
    </location>
</feature>
<evidence type="ECO:0000313" key="2">
    <source>
        <dbReference type="EMBL" id="TIA92936.1"/>
    </source>
</evidence>
<feature type="compositionally biased region" description="Polar residues" evidence="1">
    <location>
        <begin position="14"/>
        <end position="45"/>
    </location>
</feature>
<evidence type="ECO:0000313" key="3">
    <source>
        <dbReference type="Proteomes" id="UP000310189"/>
    </source>
</evidence>
<dbReference type="Proteomes" id="UP000310189">
    <property type="component" value="Unassembled WGS sequence"/>
</dbReference>
<dbReference type="EMBL" id="SPNW01000004">
    <property type="protein sequence ID" value="TIA92936.1"/>
    <property type="molecule type" value="Genomic_DNA"/>
</dbReference>
<protein>
    <recommendedName>
        <fullName evidence="4">MICOS complex subunit MIC19</fullName>
    </recommendedName>
</protein>
<reference evidence="2 3" key="1">
    <citation type="submission" date="2019-03" db="EMBL/GenBank/DDBJ databases">
        <title>Sequencing 23 genomes of Wallemia ichthyophaga.</title>
        <authorList>
            <person name="Gostincar C."/>
        </authorList>
    </citation>
    <scope>NUCLEOTIDE SEQUENCE [LARGE SCALE GENOMIC DNA]</scope>
    <source>
        <strain evidence="2 3">EXF-5753</strain>
    </source>
</reference>
<name>A0A4T0G0Q6_9BASI</name>
<evidence type="ECO:0008006" key="4">
    <source>
        <dbReference type="Google" id="ProtNLM"/>
    </source>
</evidence>
<dbReference type="OrthoDB" id="5544375at2759"/>
<proteinExistence type="predicted"/>
<dbReference type="Pfam" id="PF07956">
    <property type="entry name" value="DUF1690"/>
    <property type="match status" value="1"/>
</dbReference>